<dbReference type="OrthoDB" id="9808167at2"/>
<dbReference type="SUPFAM" id="SSF51735">
    <property type="entry name" value="NAD(P)-binding Rossmann-fold domains"/>
    <property type="match status" value="1"/>
</dbReference>
<evidence type="ECO:0000256" key="6">
    <source>
        <dbReference type="ARBA" id="ARBA00022605"/>
    </source>
</evidence>
<dbReference type="Pfam" id="PF03447">
    <property type="entry name" value="NAD_binding_3"/>
    <property type="match status" value="1"/>
</dbReference>
<dbReference type="InterPro" id="IPR019811">
    <property type="entry name" value="HDH_CS"/>
</dbReference>
<evidence type="ECO:0000256" key="3">
    <source>
        <dbReference type="ARBA" id="ARBA00006753"/>
    </source>
</evidence>
<evidence type="ECO:0000256" key="12">
    <source>
        <dbReference type="PIRSR" id="PIRSR000098-2"/>
    </source>
</evidence>
<dbReference type="GO" id="GO:0050661">
    <property type="term" value="F:NADP binding"/>
    <property type="evidence" value="ECO:0007669"/>
    <property type="project" value="InterPro"/>
</dbReference>
<sequence length="436" mass="44971">MSGASGKPALRLGIAGLGTVGVGVLQLLRDNAAAITARAGRPIEVVAVSARDRTRDRGVDLAGLRWHDDAAALAGDDGIDVVLELIGGAEGTARTLVESALSRGRDVVTANKALLALHGAHLARIARESGAALLFEASVAGGIPAIKLVREGLAADRLLRVGGILNGTCNYILTTMRDTGRDFDDVLSEAQALGYAEADPSTDVDGWDAAHKLAILAGLAFGQPVAFDGLHVDGIRAIQACDQHFARELGYRIKLLGTARRTGDDAIEAWMRPCFVPKNAPIAHVDGVFNAVVTEGAFSGPMLIEGRGAGAGPTASAVVADVIDLARGTALPVWGVAPKAEIACAPRSALGGEYYLRVIVRDRPGVVADIAAALRDAGVSLRALSQHDAAREPGGTVPLALVTHHTTEAAMISVISALEALESVVGTPLLLKIETV</sequence>
<dbReference type="NCBIfam" id="NF004976">
    <property type="entry name" value="PRK06349.1"/>
    <property type="match status" value="1"/>
</dbReference>
<dbReference type="EMBL" id="CP014691">
    <property type="protein sequence ID" value="AQS88202.1"/>
    <property type="molecule type" value="Genomic_DNA"/>
</dbReference>
<dbReference type="Gene3D" id="3.30.70.260">
    <property type="match status" value="1"/>
</dbReference>
<evidence type="ECO:0000256" key="2">
    <source>
        <dbReference type="ARBA" id="ARBA00005062"/>
    </source>
</evidence>
<gene>
    <name evidence="14" type="ORF">A0U93_09885</name>
</gene>
<dbReference type="KEGG" id="nch:A0U93_09885"/>
<evidence type="ECO:0000256" key="1">
    <source>
        <dbReference type="ARBA" id="ARBA00005056"/>
    </source>
</evidence>
<evidence type="ECO:0000313" key="14">
    <source>
        <dbReference type="EMBL" id="AQS88202.1"/>
    </source>
</evidence>
<evidence type="ECO:0000256" key="9">
    <source>
        <dbReference type="ARBA" id="ARBA00023002"/>
    </source>
</evidence>
<keyword evidence="9" id="KW-0560">Oxidoreductase</keyword>
<dbReference type="Pfam" id="PF01842">
    <property type="entry name" value="ACT"/>
    <property type="match status" value="1"/>
</dbReference>
<dbReference type="CDD" id="cd04881">
    <property type="entry name" value="ACT_HSDH-Hom"/>
    <property type="match status" value="1"/>
</dbReference>
<keyword evidence="15" id="KW-1185">Reference proteome</keyword>
<dbReference type="InterPro" id="IPR001342">
    <property type="entry name" value="HDH_cat"/>
</dbReference>
<evidence type="ECO:0000256" key="8">
    <source>
        <dbReference type="ARBA" id="ARBA00022857"/>
    </source>
</evidence>
<evidence type="ECO:0000256" key="7">
    <source>
        <dbReference type="ARBA" id="ARBA00022697"/>
    </source>
</evidence>
<dbReference type="EC" id="1.1.1.3" evidence="4"/>
<accession>A0A1U9KR50</accession>
<dbReference type="SUPFAM" id="SSF55021">
    <property type="entry name" value="ACT-like"/>
    <property type="match status" value="1"/>
</dbReference>
<keyword evidence="10" id="KW-0486">Methionine biosynthesis</keyword>
<dbReference type="Gene3D" id="3.30.360.10">
    <property type="entry name" value="Dihydrodipicolinate Reductase, domain 2"/>
    <property type="match status" value="1"/>
</dbReference>
<reference evidence="14 15" key="1">
    <citation type="submission" date="2016-03" db="EMBL/GenBank/DDBJ databases">
        <title>Acetic acid bacteria sequencing.</title>
        <authorList>
            <person name="Brandt J."/>
            <person name="Jakob F."/>
            <person name="Vogel R.F."/>
        </authorList>
    </citation>
    <scope>NUCLEOTIDE SEQUENCE [LARGE SCALE GENOMIC DNA]</scope>
    <source>
        <strain evidence="14 15">NBRC 101099</strain>
    </source>
</reference>
<dbReference type="GO" id="GO:0009088">
    <property type="term" value="P:threonine biosynthetic process"/>
    <property type="evidence" value="ECO:0007669"/>
    <property type="project" value="UniProtKB-UniPathway"/>
</dbReference>
<comment type="pathway">
    <text evidence="2">Amino-acid biosynthesis; L-methionine biosynthesis via de novo pathway; L-homoserine from L-aspartate: step 3/3.</text>
</comment>
<dbReference type="STRING" id="320497.A0U93_09885"/>
<dbReference type="GO" id="GO:0004412">
    <property type="term" value="F:homoserine dehydrogenase activity"/>
    <property type="evidence" value="ECO:0007669"/>
    <property type="project" value="UniProtKB-EC"/>
</dbReference>
<dbReference type="PANTHER" id="PTHR43331:SF1">
    <property type="entry name" value="HOMOSERINE DEHYDROGENASE"/>
    <property type="match status" value="1"/>
</dbReference>
<dbReference type="Gene3D" id="3.40.50.720">
    <property type="entry name" value="NAD(P)-binding Rossmann-like Domain"/>
    <property type="match status" value="1"/>
</dbReference>
<dbReference type="Proteomes" id="UP000188604">
    <property type="component" value="Chromosome"/>
</dbReference>
<dbReference type="PROSITE" id="PS51671">
    <property type="entry name" value="ACT"/>
    <property type="match status" value="1"/>
</dbReference>
<dbReference type="PIRSF" id="PIRSF000098">
    <property type="entry name" value="Homoser_dehydrog"/>
    <property type="match status" value="1"/>
</dbReference>
<dbReference type="InterPro" id="IPR005106">
    <property type="entry name" value="Asp/hSer_DH_NAD-bd"/>
</dbReference>
<dbReference type="UniPathway" id="UPA00050">
    <property type="reaction ID" value="UER00063"/>
</dbReference>
<dbReference type="Pfam" id="PF00742">
    <property type="entry name" value="Homoserine_dh"/>
    <property type="match status" value="1"/>
</dbReference>
<comment type="similarity">
    <text evidence="3 13">Belongs to the homoserine dehydrogenase family.</text>
</comment>
<keyword evidence="6" id="KW-0028">Amino-acid biosynthesis</keyword>
<dbReference type="InterPro" id="IPR016204">
    <property type="entry name" value="HDH"/>
</dbReference>
<dbReference type="FunFam" id="3.30.360.10:FF:000005">
    <property type="entry name" value="Homoserine dehydrogenase"/>
    <property type="match status" value="1"/>
</dbReference>
<feature type="binding site" evidence="12">
    <location>
        <position position="112"/>
    </location>
    <ligand>
        <name>NADPH</name>
        <dbReference type="ChEBI" id="CHEBI:57783"/>
    </ligand>
</feature>
<dbReference type="AlphaFoldDB" id="A0A1U9KR50"/>
<evidence type="ECO:0000256" key="11">
    <source>
        <dbReference type="PIRSR" id="PIRSR000098-1"/>
    </source>
</evidence>
<dbReference type="InterPro" id="IPR045865">
    <property type="entry name" value="ACT-like_dom_sf"/>
</dbReference>
<evidence type="ECO:0000313" key="15">
    <source>
        <dbReference type="Proteomes" id="UP000188604"/>
    </source>
</evidence>
<evidence type="ECO:0000256" key="4">
    <source>
        <dbReference type="ARBA" id="ARBA00013213"/>
    </source>
</evidence>
<dbReference type="SUPFAM" id="SSF55347">
    <property type="entry name" value="Glyceraldehyde-3-phosphate dehydrogenase-like, C-terminal domain"/>
    <property type="match status" value="1"/>
</dbReference>
<dbReference type="PANTHER" id="PTHR43331">
    <property type="entry name" value="HOMOSERINE DEHYDROGENASE"/>
    <property type="match status" value="1"/>
</dbReference>
<evidence type="ECO:0000256" key="10">
    <source>
        <dbReference type="ARBA" id="ARBA00023167"/>
    </source>
</evidence>
<name>A0A1U9KR50_9PROT</name>
<proteinExistence type="inferred from homology"/>
<dbReference type="InterPro" id="IPR002912">
    <property type="entry name" value="ACT_dom"/>
</dbReference>
<keyword evidence="8 12" id="KW-0521">NADP</keyword>
<dbReference type="RefSeq" id="WP_077807219.1">
    <property type="nucleotide sequence ID" value="NZ_BJXS01000003.1"/>
</dbReference>
<comment type="pathway">
    <text evidence="1">Amino-acid biosynthesis; L-threonine biosynthesis; L-threonine from L-aspartate: step 3/5.</text>
</comment>
<dbReference type="PROSITE" id="PS01042">
    <property type="entry name" value="HOMOSER_DHGENASE"/>
    <property type="match status" value="1"/>
</dbReference>
<feature type="active site" description="Proton donor" evidence="11">
    <location>
        <position position="212"/>
    </location>
</feature>
<evidence type="ECO:0000256" key="13">
    <source>
        <dbReference type="RuleBase" id="RU004171"/>
    </source>
</evidence>
<keyword evidence="7" id="KW-0791">Threonine biosynthesis</keyword>
<organism evidence="14 15">
    <name type="scientific">Neoasaia chiangmaiensis</name>
    <dbReference type="NCBI Taxonomy" id="320497"/>
    <lineage>
        <taxon>Bacteria</taxon>
        <taxon>Pseudomonadati</taxon>
        <taxon>Pseudomonadota</taxon>
        <taxon>Alphaproteobacteria</taxon>
        <taxon>Acetobacterales</taxon>
        <taxon>Acetobacteraceae</taxon>
        <taxon>Neoasaia</taxon>
    </lineage>
</organism>
<dbReference type="GO" id="GO:0009086">
    <property type="term" value="P:methionine biosynthetic process"/>
    <property type="evidence" value="ECO:0007669"/>
    <property type="project" value="UniProtKB-KW"/>
</dbReference>
<feature type="binding site" evidence="12">
    <location>
        <position position="197"/>
    </location>
    <ligand>
        <name>L-homoserine</name>
        <dbReference type="ChEBI" id="CHEBI:57476"/>
    </ligand>
</feature>
<evidence type="ECO:0000256" key="5">
    <source>
        <dbReference type="ARBA" id="ARBA00013376"/>
    </source>
</evidence>
<protein>
    <recommendedName>
        <fullName evidence="5">Homoserine dehydrogenase</fullName>
        <ecNumber evidence="4">1.1.1.3</ecNumber>
    </recommendedName>
</protein>
<dbReference type="UniPathway" id="UPA00051">
    <property type="reaction ID" value="UER00465"/>
</dbReference>
<dbReference type="InterPro" id="IPR036291">
    <property type="entry name" value="NAD(P)-bd_dom_sf"/>
</dbReference>